<dbReference type="InterPro" id="IPR025202">
    <property type="entry name" value="PLD-like_dom"/>
</dbReference>
<dbReference type="AlphaFoldDB" id="A0A113RBM0"/>
<dbReference type="InterPro" id="IPR016270">
    <property type="entry name" value="PGS1"/>
</dbReference>
<reference evidence="12 17" key="1">
    <citation type="submission" date="2016-02" db="EMBL/GenBank/DDBJ databases">
        <authorList>
            <consortium name="Pathogen Informatics"/>
        </authorList>
    </citation>
    <scope>NUCLEOTIDE SEQUENCE [LARGE SCALE GENOMIC DNA]</scope>
    <source>
        <strain evidence="12 17">K173</strain>
        <strain evidence="13 21">NK65 ny</strain>
        <strain evidence="14 20">NK65e</strain>
        <strain evidence="16 18">SP11 Antwerpcl1</strain>
        <strain evidence="15 19">SP11 RLL</strain>
    </source>
</reference>
<comment type="pathway">
    <text evidence="1 10">Phospholipid metabolism; phosphatidylglycerol biosynthesis; phosphatidylglycerol from CDP-diacylglycerol: step 1/2.</text>
</comment>
<dbReference type="InterPro" id="IPR001736">
    <property type="entry name" value="PLipase_D/transphosphatidylase"/>
</dbReference>
<dbReference type="SUPFAM" id="SSF56024">
    <property type="entry name" value="Phospholipase D/nuclease"/>
    <property type="match status" value="1"/>
</dbReference>
<dbReference type="GO" id="GO:0005739">
    <property type="term" value="C:mitochondrion"/>
    <property type="evidence" value="ECO:0007669"/>
    <property type="project" value="UniProtKB-SubCell"/>
</dbReference>
<evidence type="ECO:0000256" key="10">
    <source>
        <dbReference type="RuleBase" id="RU365024"/>
    </source>
</evidence>
<evidence type="ECO:0000256" key="4">
    <source>
        <dbReference type="ARBA" id="ARBA00022679"/>
    </source>
</evidence>
<keyword evidence="4 10" id="KW-0808">Transferase</keyword>
<comment type="catalytic activity">
    <reaction evidence="9 10">
        <text>a CDP-1,2-diacyl-sn-glycerol + sn-glycerol 3-phosphate = a 1,2-diacyl-sn-glycero-3-phospho-(1'-sn-glycero-3'-phosphate) + CMP + H(+)</text>
        <dbReference type="Rhea" id="RHEA:12593"/>
        <dbReference type="ChEBI" id="CHEBI:15378"/>
        <dbReference type="ChEBI" id="CHEBI:57597"/>
        <dbReference type="ChEBI" id="CHEBI:58332"/>
        <dbReference type="ChEBI" id="CHEBI:60110"/>
        <dbReference type="ChEBI" id="CHEBI:60377"/>
        <dbReference type="EC" id="2.7.8.5"/>
    </reaction>
</comment>
<keyword evidence="10" id="KW-0496">Mitochondrion</keyword>
<dbReference type="PANTHER" id="PTHR12586:SF1">
    <property type="entry name" value="CDP-DIACYLGLYCEROL--GLYCEROL-3-PHOSPHATE 3-PHOSPHATIDYLTRANSFERASE, MITOCHONDRIAL"/>
    <property type="match status" value="1"/>
</dbReference>
<evidence type="ECO:0000256" key="3">
    <source>
        <dbReference type="ARBA" id="ARBA00022516"/>
    </source>
</evidence>
<dbReference type="EC" id="2.7.8.5" evidence="10"/>
<dbReference type="OrthoDB" id="10250191at2759"/>
<dbReference type="Gene3D" id="3.30.870.10">
    <property type="entry name" value="Endonuclease Chain A"/>
    <property type="match status" value="2"/>
</dbReference>
<evidence type="ECO:0000313" key="20">
    <source>
        <dbReference type="Proteomes" id="UP000220214"/>
    </source>
</evidence>
<dbReference type="EMBL" id="LT608255">
    <property type="protein sequence ID" value="SCO60365.1"/>
    <property type="molecule type" value="Genomic_DNA"/>
</dbReference>
<sequence>MPLKFSIHNPRVTVLHTPNKFFKTLKILFNSSKERIVISSLYIGTGELEKELINDIINNKNIKNIQIDILLDKQRGTRPEGKLNETSIDILSKLFKYGNNVNINLFHNPLLGAMLYNILPYRVNETIGVMHMKIYMGDDMVIISGANISDSYLKNRKDRHFLIENKFLANSIYKIVNCVQQMSFSLNRDLTIDWKSDLINPLIESYLFREQFYRRIKFILREIQKDISDYNINNFGTDLPIHYNDSTLVNIDNEIEKNEHMHANNITENDGEININSNYISTSKKNDNFFYPLYEKKNILTIELGMQCPFSIPPIYDETDMLENLLKNVEKYNQSLIVASAYLNFTTPFLKLLRRIYDNLFLKNGKINFITAAPSSNSFYKSKGISYYAPLAYSIIADTCIEFVTSNFLNLFKNVKKTPDLKQKLNNATNIYMEYHKPEWTFHSKGMWIINHLENSENYKIHVCSEKCEQNIQKLENKCYNLENCLNMSEFCDYKKSVYKKILNDENNDIKQLLETPEYMPWVTVIGSSNYGHRASYRDLEMGFIIKTNDPYLKKQFQEELNNIYKSSKYVNMIELKLRYSHWLRYIVNFFFKWIL</sequence>
<keyword evidence="10" id="KW-0547">Nucleotide-binding</keyword>
<proteinExistence type="inferred from homology"/>
<dbReference type="EMBL" id="LT614633">
    <property type="protein sequence ID" value="SCN23929.1"/>
    <property type="molecule type" value="Genomic_DNA"/>
</dbReference>
<dbReference type="PROSITE" id="PS50035">
    <property type="entry name" value="PLD"/>
    <property type="match status" value="1"/>
</dbReference>
<dbReference type="EMBL" id="LT160027">
    <property type="protein sequence ID" value="CXI24790.1"/>
    <property type="molecule type" value="Genomic_DNA"/>
</dbReference>
<evidence type="ECO:0000313" key="14">
    <source>
        <dbReference type="EMBL" id="SCN23929.1"/>
    </source>
</evidence>
<dbReference type="Proteomes" id="UP000219974">
    <property type="component" value="Chromosome 7"/>
</dbReference>
<comment type="function">
    <text evidence="10">Functions in the biosynthesis of the anionic phospholipids phosphatidylglycerol and cardiolipin.</text>
</comment>
<name>A0A113RBM0_PLABE</name>
<evidence type="ECO:0000256" key="2">
    <source>
        <dbReference type="ARBA" id="ARBA00010682"/>
    </source>
</evidence>
<evidence type="ECO:0000256" key="1">
    <source>
        <dbReference type="ARBA" id="ARBA00005042"/>
    </source>
</evidence>
<evidence type="ECO:0000313" key="15">
    <source>
        <dbReference type="EMBL" id="SCO59312.1"/>
    </source>
</evidence>
<evidence type="ECO:0000259" key="11">
    <source>
        <dbReference type="PROSITE" id="PS50035"/>
    </source>
</evidence>
<protein>
    <recommendedName>
        <fullName evidence="10">CDP-diacylglycerol--glycerol-3-phosphate 3-phosphatidyltransferase</fullName>
        <ecNumber evidence="10">2.7.8.5</ecNumber>
    </recommendedName>
</protein>
<dbReference type="GO" id="GO:0032049">
    <property type="term" value="P:cardiolipin biosynthetic process"/>
    <property type="evidence" value="ECO:0007669"/>
    <property type="project" value="InterPro"/>
</dbReference>
<gene>
    <name evidence="12" type="ORF">PBK173_000130000</name>
    <name evidence="14" type="ORF">PBNK65E_000123400</name>
    <name evidence="13" type="ORF">PBNK65NY_000122700</name>
    <name evidence="16" type="ORF">PBSP11A_000122900</name>
    <name evidence="15" type="ORF">PBSP11RLL_000122600</name>
</gene>
<comment type="similarity">
    <text evidence="2 10">Belongs to the CDP-alcohol phosphatidyltransferase class-II family.</text>
</comment>
<evidence type="ECO:0000313" key="12">
    <source>
        <dbReference type="EMBL" id="CXI24790.1"/>
    </source>
</evidence>
<dbReference type="VEuPathDB" id="PlasmoDB:PBANKA_0710600"/>
<evidence type="ECO:0000313" key="18">
    <source>
        <dbReference type="Proteomes" id="UP000219860"/>
    </source>
</evidence>
<dbReference type="Pfam" id="PF13091">
    <property type="entry name" value="PLDc_2"/>
    <property type="match status" value="1"/>
</dbReference>
<dbReference type="Proteomes" id="UP000219860">
    <property type="component" value="Chromosome 7"/>
</dbReference>
<keyword evidence="3 10" id="KW-0444">Lipid biosynthesis</keyword>
<dbReference type="Proteomes" id="UP000516480">
    <property type="component" value="Chromosome 7"/>
</dbReference>
<keyword evidence="10" id="KW-0067">ATP-binding</keyword>
<dbReference type="EMBL" id="LT608143">
    <property type="protein sequence ID" value="SCM20326.1"/>
    <property type="molecule type" value="Genomic_DNA"/>
</dbReference>
<dbReference type="PIRSF" id="PIRSF000850">
    <property type="entry name" value="Phospholipase_D_PSS"/>
    <property type="match status" value="1"/>
</dbReference>
<dbReference type="GO" id="GO:0005524">
    <property type="term" value="F:ATP binding"/>
    <property type="evidence" value="ECO:0007669"/>
    <property type="project" value="UniProtKB-KW"/>
</dbReference>
<evidence type="ECO:0000256" key="6">
    <source>
        <dbReference type="ARBA" id="ARBA00023098"/>
    </source>
</evidence>
<evidence type="ECO:0000256" key="7">
    <source>
        <dbReference type="ARBA" id="ARBA00023209"/>
    </source>
</evidence>
<evidence type="ECO:0000256" key="8">
    <source>
        <dbReference type="ARBA" id="ARBA00023264"/>
    </source>
</evidence>
<evidence type="ECO:0000313" key="13">
    <source>
        <dbReference type="EMBL" id="SCM20326.1"/>
    </source>
</evidence>
<evidence type="ECO:0000313" key="19">
    <source>
        <dbReference type="Proteomes" id="UP000219974"/>
    </source>
</evidence>
<accession>A0A113RBM0</accession>
<keyword evidence="8 10" id="KW-1208">Phospholipid metabolism</keyword>
<organism evidence="12 17">
    <name type="scientific">Plasmodium berghei</name>
    <dbReference type="NCBI Taxonomy" id="5821"/>
    <lineage>
        <taxon>Eukaryota</taxon>
        <taxon>Sar</taxon>
        <taxon>Alveolata</taxon>
        <taxon>Apicomplexa</taxon>
        <taxon>Aconoidasida</taxon>
        <taxon>Haemosporida</taxon>
        <taxon>Plasmodiidae</taxon>
        <taxon>Plasmodium</taxon>
        <taxon>Plasmodium (Vinckeia)</taxon>
    </lineage>
</organism>
<feature type="domain" description="PLD phosphodiesterase" evidence="11">
    <location>
        <begin position="126"/>
        <end position="152"/>
    </location>
</feature>
<keyword evidence="5" id="KW-0677">Repeat</keyword>
<dbReference type="CDD" id="cd09137">
    <property type="entry name" value="PLDc_PGS1_euk_2"/>
    <property type="match status" value="1"/>
</dbReference>
<keyword evidence="7 10" id="KW-0594">Phospholipid biosynthesis</keyword>
<keyword evidence="6 10" id="KW-0443">Lipid metabolism</keyword>
<evidence type="ECO:0000256" key="9">
    <source>
        <dbReference type="ARBA" id="ARBA00048586"/>
    </source>
</evidence>
<dbReference type="PANTHER" id="PTHR12586">
    <property type="entry name" value="CDP-DIACYLGLYCEROL--SERINE O-PHOSPHATIDYLTRANSFERASE"/>
    <property type="match status" value="1"/>
</dbReference>
<dbReference type="EMBL" id="LT608271">
    <property type="protein sequence ID" value="SCO59312.1"/>
    <property type="molecule type" value="Genomic_DNA"/>
</dbReference>
<evidence type="ECO:0000256" key="5">
    <source>
        <dbReference type="ARBA" id="ARBA00022737"/>
    </source>
</evidence>
<evidence type="ECO:0000313" key="17">
    <source>
        <dbReference type="Proteomes" id="UP000069549"/>
    </source>
</evidence>
<dbReference type="GO" id="GO:0008444">
    <property type="term" value="F:CDP-diacylglycerol-glycerol-3-phosphate 3-phosphatidyltransferase activity"/>
    <property type="evidence" value="ECO:0007669"/>
    <property type="project" value="UniProtKB-EC"/>
</dbReference>
<comment type="subcellular location">
    <subcellularLocation>
        <location evidence="10">Mitochondrion</location>
    </subcellularLocation>
</comment>
<dbReference type="Proteomes" id="UP000069549">
    <property type="component" value="Chromosome 7"/>
</dbReference>
<dbReference type="Proteomes" id="UP000220214">
    <property type="component" value="Chromosome 7"/>
</dbReference>
<dbReference type="OMA" id="NYGYRAT"/>
<evidence type="ECO:0000313" key="21">
    <source>
        <dbReference type="Proteomes" id="UP000516480"/>
    </source>
</evidence>
<dbReference type="UniPathway" id="UPA00084">
    <property type="reaction ID" value="UER00503"/>
</dbReference>
<evidence type="ECO:0000313" key="16">
    <source>
        <dbReference type="EMBL" id="SCO60365.1"/>
    </source>
</evidence>